<dbReference type="PROSITE" id="PS00018">
    <property type="entry name" value="EF_HAND_1"/>
    <property type="match status" value="1"/>
</dbReference>
<feature type="region of interest" description="Disordered" evidence="1">
    <location>
        <begin position="148"/>
        <end position="180"/>
    </location>
</feature>
<dbReference type="GO" id="GO:0005509">
    <property type="term" value="F:calcium ion binding"/>
    <property type="evidence" value="ECO:0007669"/>
    <property type="project" value="InterPro"/>
</dbReference>
<dbReference type="InterPro" id="IPR018247">
    <property type="entry name" value="EF_Hand_1_Ca_BS"/>
</dbReference>
<dbReference type="Pfam" id="PF13202">
    <property type="entry name" value="EF-hand_5"/>
    <property type="match status" value="1"/>
</dbReference>
<protein>
    <submittedName>
        <fullName evidence="3">Calcium-binding protein</fullName>
    </submittedName>
</protein>
<name>A0A502FFL5_9SPHN</name>
<comment type="caution">
    <text evidence="3">The sequence shown here is derived from an EMBL/GenBank/DDBJ whole genome shotgun (WGS) entry which is preliminary data.</text>
</comment>
<gene>
    <name evidence="3" type="ORF">EAH76_20650</name>
</gene>
<dbReference type="Proteomes" id="UP000319931">
    <property type="component" value="Unassembled WGS sequence"/>
</dbReference>
<feature type="compositionally biased region" description="Low complexity" evidence="1">
    <location>
        <begin position="7"/>
        <end position="22"/>
    </location>
</feature>
<feature type="compositionally biased region" description="Low complexity" evidence="1">
    <location>
        <begin position="171"/>
        <end position="180"/>
    </location>
</feature>
<reference evidence="3 4" key="1">
    <citation type="journal article" date="2019" name="Environ. Microbiol.">
        <title>Species interactions and distinct microbial communities in high Arctic permafrost affected cryosols are associated with the CH4 and CO2 gas fluxes.</title>
        <authorList>
            <person name="Altshuler I."/>
            <person name="Hamel J."/>
            <person name="Turney S."/>
            <person name="Magnuson E."/>
            <person name="Levesque R."/>
            <person name="Greer C."/>
            <person name="Whyte L.G."/>
        </authorList>
    </citation>
    <scope>NUCLEOTIDE SEQUENCE [LARGE SCALE GENOMIC DNA]</scope>
    <source>
        <strain evidence="3 4">E6.1</strain>
    </source>
</reference>
<dbReference type="OrthoDB" id="7596931at2"/>
<organism evidence="3 4">
    <name type="scientific">Sphingomonas glacialis</name>
    <dbReference type="NCBI Taxonomy" id="658225"/>
    <lineage>
        <taxon>Bacteria</taxon>
        <taxon>Pseudomonadati</taxon>
        <taxon>Pseudomonadota</taxon>
        <taxon>Alphaproteobacteria</taxon>
        <taxon>Sphingomonadales</taxon>
        <taxon>Sphingomonadaceae</taxon>
        <taxon>Sphingomonas</taxon>
    </lineage>
</organism>
<dbReference type="InterPro" id="IPR011992">
    <property type="entry name" value="EF-hand-dom_pair"/>
</dbReference>
<evidence type="ECO:0000259" key="2">
    <source>
        <dbReference type="Pfam" id="PF13202"/>
    </source>
</evidence>
<evidence type="ECO:0000313" key="3">
    <source>
        <dbReference type="EMBL" id="TPG48237.1"/>
    </source>
</evidence>
<accession>A0A502FFL5</accession>
<feature type="region of interest" description="Disordered" evidence="1">
    <location>
        <begin position="1"/>
        <end position="31"/>
    </location>
</feature>
<dbReference type="EMBL" id="RCZC01000009">
    <property type="protein sequence ID" value="TPG48237.1"/>
    <property type="molecule type" value="Genomic_DNA"/>
</dbReference>
<dbReference type="AlphaFoldDB" id="A0A502FFL5"/>
<proteinExistence type="predicted"/>
<evidence type="ECO:0000256" key="1">
    <source>
        <dbReference type="SAM" id="MobiDB-lite"/>
    </source>
</evidence>
<keyword evidence="4" id="KW-1185">Reference proteome</keyword>
<dbReference type="SUPFAM" id="SSF47473">
    <property type="entry name" value="EF-hand"/>
    <property type="match status" value="1"/>
</dbReference>
<dbReference type="InterPro" id="IPR002048">
    <property type="entry name" value="EF_hand_dom"/>
</dbReference>
<sequence length="180" mass="19352">MAGAIRPISSTIPGTTGSIGTSNSKPESVNGAGTIALARRSPLQREKPMRRLMITTCLLLVAGCESKPNNDEYAANFVPPTLLKRAEYETALEARWTRLDRNLDGAIEQSEVPVKYAKRLNALDADHDGKISHREFIGGSLARFDREDSNHDGLLTNVESSTARKAEDAADAASATTAAK</sequence>
<dbReference type="Gene3D" id="1.10.238.10">
    <property type="entry name" value="EF-hand"/>
    <property type="match status" value="1"/>
</dbReference>
<evidence type="ECO:0000313" key="4">
    <source>
        <dbReference type="Proteomes" id="UP000319931"/>
    </source>
</evidence>
<feature type="domain" description="EF-hand" evidence="2">
    <location>
        <begin position="120"/>
        <end position="136"/>
    </location>
</feature>